<evidence type="ECO:0000256" key="3">
    <source>
        <dbReference type="SAM" id="Coils"/>
    </source>
</evidence>
<dbReference type="AlphaFoldDB" id="A0A3D1JIZ0"/>
<dbReference type="Gene3D" id="2.40.50.100">
    <property type="match status" value="1"/>
</dbReference>
<dbReference type="EMBL" id="DPBP01000028">
    <property type="protein sequence ID" value="HCE17596.1"/>
    <property type="molecule type" value="Genomic_DNA"/>
</dbReference>
<dbReference type="InterPro" id="IPR050465">
    <property type="entry name" value="UPF0194_transport"/>
</dbReference>
<gene>
    <name evidence="6" type="ORF">DEQ80_07030</name>
</gene>
<feature type="coiled-coil region" evidence="3">
    <location>
        <begin position="101"/>
        <end position="137"/>
    </location>
</feature>
<feature type="chain" id="PRO_5017741053" description="CzcB-like barrel-sandwich hybrid domain-containing protein" evidence="4">
    <location>
        <begin position="24"/>
        <end position="397"/>
    </location>
</feature>
<dbReference type="InterPro" id="IPR058647">
    <property type="entry name" value="BSH_CzcB-like"/>
</dbReference>
<feature type="coiled-coil region" evidence="3">
    <location>
        <begin position="162"/>
        <end position="189"/>
    </location>
</feature>
<protein>
    <recommendedName>
        <fullName evidence="5">CzcB-like barrel-sandwich hybrid domain-containing protein</fullName>
    </recommendedName>
</protein>
<evidence type="ECO:0000313" key="6">
    <source>
        <dbReference type="EMBL" id="HCE17596.1"/>
    </source>
</evidence>
<sequence length="397" mass="44405">MEKSKIWVFVSVLCAMFVLVACAPGSGGSPTPTPLPPVSSYEKSIFTVEEGPIVEEKQLMGEIVPSRQEELFFRASGFVTRVSVKQGDVVKKGTVLAEMQVDDLLNQLQQARIDLEVAQANLAKDKAQREYDIQKATAEVTIWKMRVADAQLDYDRAVGIQKEKALLNLNIAKENLALAEAALKLVQENTNPYMEQAVKRSQLAVERLEGLLAERQIVAPFDCVVLRAIIRPGQQVDAFFVVFVVGDPSELIVRSPYDFDLASKMTDKIEVNLYFDSKDEKGYTVSYLPNFLPVTTNKEATTTRSSGDYFYFSLPKEIQQQDLKVGRTVFLKVILGRKEKALLLPPSAIREYKGLRFVIVQDGEKRRRVEVNEIGLKGTDKWEIVADLKPGDKVVGP</sequence>
<comment type="subcellular location">
    <subcellularLocation>
        <location evidence="1">Cell envelope</location>
    </subcellularLocation>
</comment>
<dbReference type="STRING" id="229919.GCA_001050195_01723"/>
<dbReference type="PROSITE" id="PS51257">
    <property type="entry name" value="PROKAR_LIPOPROTEIN"/>
    <property type="match status" value="1"/>
</dbReference>
<dbReference type="Proteomes" id="UP000264141">
    <property type="component" value="Unassembled WGS sequence"/>
</dbReference>
<dbReference type="PANTHER" id="PTHR32347">
    <property type="entry name" value="EFFLUX SYSTEM COMPONENT YKNX-RELATED"/>
    <property type="match status" value="1"/>
</dbReference>
<evidence type="ECO:0000256" key="1">
    <source>
        <dbReference type="ARBA" id="ARBA00004196"/>
    </source>
</evidence>
<evidence type="ECO:0000313" key="7">
    <source>
        <dbReference type="Proteomes" id="UP000264141"/>
    </source>
</evidence>
<evidence type="ECO:0000256" key="2">
    <source>
        <dbReference type="ARBA" id="ARBA00023054"/>
    </source>
</evidence>
<name>A0A3D1JIZ0_9CHLR</name>
<comment type="caution">
    <text evidence="6">The sequence shown here is derived from an EMBL/GenBank/DDBJ whole genome shotgun (WGS) entry which is preliminary data.</text>
</comment>
<dbReference type="Gene3D" id="2.40.30.170">
    <property type="match status" value="1"/>
</dbReference>
<proteinExistence type="predicted"/>
<keyword evidence="2 3" id="KW-0175">Coiled coil</keyword>
<dbReference type="PANTHER" id="PTHR32347:SF23">
    <property type="entry name" value="BLL5650 PROTEIN"/>
    <property type="match status" value="1"/>
</dbReference>
<dbReference type="Pfam" id="PF25973">
    <property type="entry name" value="BSH_CzcB"/>
    <property type="match status" value="1"/>
</dbReference>
<organism evidence="6 7">
    <name type="scientific">Anaerolinea thermolimosa</name>
    <dbReference type="NCBI Taxonomy" id="229919"/>
    <lineage>
        <taxon>Bacteria</taxon>
        <taxon>Bacillati</taxon>
        <taxon>Chloroflexota</taxon>
        <taxon>Anaerolineae</taxon>
        <taxon>Anaerolineales</taxon>
        <taxon>Anaerolineaceae</taxon>
        <taxon>Anaerolinea</taxon>
    </lineage>
</organism>
<dbReference type="Gene3D" id="1.10.287.470">
    <property type="entry name" value="Helix hairpin bin"/>
    <property type="match status" value="1"/>
</dbReference>
<evidence type="ECO:0000256" key="4">
    <source>
        <dbReference type="SAM" id="SignalP"/>
    </source>
</evidence>
<dbReference type="SUPFAM" id="SSF111369">
    <property type="entry name" value="HlyD-like secretion proteins"/>
    <property type="match status" value="1"/>
</dbReference>
<feature type="signal peptide" evidence="4">
    <location>
        <begin position="1"/>
        <end position="23"/>
    </location>
</feature>
<evidence type="ECO:0000259" key="5">
    <source>
        <dbReference type="Pfam" id="PF25973"/>
    </source>
</evidence>
<dbReference type="GO" id="GO:0030313">
    <property type="term" value="C:cell envelope"/>
    <property type="evidence" value="ECO:0007669"/>
    <property type="project" value="UniProtKB-SubCell"/>
</dbReference>
<dbReference type="Gene3D" id="2.40.420.20">
    <property type="match status" value="1"/>
</dbReference>
<feature type="domain" description="CzcB-like barrel-sandwich hybrid" evidence="5">
    <location>
        <begin position="72"/>
        <end position="247"/>
    </location>
</feature>
<accession>A0A3D1JIZ0</accession>
<reference evidence="6 7" key="1">
    <citation type="journal article" date="2018" name="Nat. Biotechnol.">
        <title>A standardized bacterial taxonomy based on genome phylogeny substantially revises the tree of life.</title>
        <authorList>
            <person name="Parks D.H."/>
            <person name="Chuvochina M."/>
            <person name="Waite D.W."/>
            <person name="Rinke C."/>
            <person name="Skarshewski A."/>
            <person name="Chaumeil P.A."/>
            <person name="Hugenholtz P."/>
        </authorList>
    </citation>
    <scope>NUCLEOTIDE SEQUENCE [LARGE SCALE GENOMIC DNA]</scope>
    <source>
        <strain evidence="6">UBA8781</strain>
    </source>
</reference>
<keyword evidence="4" id="KW-0732">Signal</keyword>